<dbReference type="OMA" id="AMMSVYG"/>
<protein>
    <submittedName>
        <fullName evidence="9">AflLa</fullName>
    </submittedName>
</protein>
<dbReference type="InterPro" id="IPR013901">
    <property type="entry name" value="Anthrone_oxy"/>
</dbReference>
<feature type="transmembrane region" description="Helical" evidence="8">
    <location>
        <begin position="6"/>
        <end position="28"/>
    </location>
</feature>
<dbReference type="EMBL" id="CP044620">
    <property type="protein sequence ID" value="QRD86954.1"/>
    <property type="molecule type" value="Genomic_DNA"/>
</dbReference>
<dbReference type="PANTHER" id="PTHR35042:SF3">
    <property type="entry name" value="ANTHRONE OXYGENASE-RELATED"/>
    <property type="match status" value="1"/>
</dbReference>
<keyword evidence="6 8" id="KW-0472">Membrane</keyword>
<keyword evidence="4" id="KW-0560">Oxidoreductase</keyword>
<organism evidence="9 10">
    <name type="scientific">Aspergillus flavus (strain ATCC 200026 / FGSC A1120 / IAM 13836 / NRRL 3357 / JCM 12722 / SRRC 167)</name>
    <dbReference type="NCBI Taxonomy" id="332952"/>
    <lineage>
        <taxon>Eukaryota</taxon>
        <taxon>Fungi</taxon>
        <taxon>Dikarya</taxon>
        <taxon>Ascomycota</taxon>
        <taxon>Pezizomycotina</taxon>
        <taxon>Eurotiomycetes</taxon>
        <taxon>Eurotiomycetidae</taxon>
        <taxon>Eurotiales</taxon>
        <taxon>Aspergillaceae</taxon>
        <taxon>Aspergillus</taxon>
        <taxon>Aspergillus subgen. Circumdati</taxon>
    </lineage>
</organism>
<keyword evidence="3 8" id="KW-1133">Transmembrane helix</keyword>
<gene>
    <name evidence="9" type="primary">aflLa</name>
    <name evidence="9" type="synonym">hypB</name>
    <name evidence="9" type="ORF">F9C07_7800</name>
</gene>
<evidence type="ECO:0000256" key="6">
    <source>
        <dbReference type="ARBA" id="ARBA00023136"/>
    </source>
</evidence>
<keyword evidence="2 8" id="KW-0812">Transmembrane</keyword>
<evidence type="ECO:0000256" key="2">
    <source>
        <dbReference type="ARBA" id="ARBA00022692"/>
    </source>
</evidence>
<sequence length="163" mass="17650">MMIPALQATAVVMGSFMSGAMMSVYGLAMPAFLQTVTQSGQLVGYQRRLYLIGTTKGRVLGLTTTLLYASVSVHQYLARKPWLVSAAAGLTTISLVPFTEIVMASINNALACLETETNKGVVISREETEQLVRKWDRFNAVRALFPLAGAFLGSLGILQLVYL</sequence>
<accession>B8NHY8</accession>
<evidence type="ECO:0000256" key="8">
    <source>
        <dbReference type="SAM" id="Phobius"/>
    </source>
</evidence>
<dbReference type="Pfam" id="PF08592">
    <property type="entry name" value="Anthrone_oxy"/>
    <property type="match status" value="1"/>
</dbReference>
<comment type="similarity">
    <text evidence="7">Belongs to the anthrone oxygenase family.</text>
</comment>
<dbReference type="GO" id="GO:0016020">
    <property type="term" value="C:membrane"/>
    <property type="evidence" value="ECO:0007669"/>
    <property type="project" value="UniProtKB-SubCell"/>
</dbReference>
<evidence type="ECO:0000313" key="9">
    <source>
        <dbReference type="EMBL" id="QRD86954.1"/>
    </source>
</evidence>
<evidence type="ECO:0000256" key="7">
    <source>
        <dbReference type="ARBA" id="ARBA00034313"/>
    </source>
</evidence>
<evidence type="ECO:0000256" key="1">
    <source>
        <dbReference type="ARBA" id="ARBA00004141"/>
    </source>
</evidence>
<evidence type="ECO:0000313" key="10">
    <source>
        <dbReference type="Proteomes" id="UP000596276"/>
    </source>
</evidence>
<dbReference type="Proteomes" id="UP000596276">
    <property type="component" value="Chromosome 3"/>
</dbReference>
<evidence type="ECO:0000256" key="5">
    <source>
        <dbReference type="ARBA" id="ARBA00023033"/>
    </source>
</evidence>
<reference evidence="10" key="1">
    <citation type="journal article" date="2021" name="G3 (Bethesda)">
        <title>Chromosome assembled and annotated genome sequence of Aspergillus flavus NRRL 3357.</title>
        <authorList>
            <person name="Skerker J.M."/>
            <person name="Pianalto K.M."/>
            <person name="Mondo S.J."/>
            <person name="Yang K."/>
            <person name="Arkin A.P."/>
            <person name="Keller N.P."/>
            <person name="Grigoriev I.V."/>
            <person name="Louise Glass N.L."/>
        </authorList>
    </citation>
    <scope>NUCLEOTIDE SEQUENCE [LARGE SCALE GENOMIC DNA]</scope>
    <source>
        <strain evidence="10">ATCC 200026 / FGSC A1120 / IAM 13836 / NRRL 3357 / JCM 12722 / SRRC 167</strain>
    </source>
</reference>
<dbReference type="PANTHER" id="PTHR35042">
    <property type="entry name" value="ANTHRONE OXYGENASE ENCC"/>
    <property type="match status" value="1"/>
</dbReference>
<dbReference type="VEuPathDB" id="FungiDB:AFLA_006294"/>
<dbReference type="GO" id="GO:0004497">
    <property type="term" value="F:monooxygenase activity"/>
    <property type="evidence" value="ECO:0007669"/>
    <property type="project" value="UniProtKB-KW"/>
</dbReference>
<dbReference type="VEuPathDB" id="FungiDB:F9C07_7800"/>
<evidence type="ECO:0000256" key="3">
    <source>
        <dbReference type="ARBA" id="ARBA00022989"/>
    </source>
</evidence>
<keyword evidence="5" id="KW-0503">Monooxygenase</keyword>
<evidence type="ECO:0000256" key="4">
    <source>
        <dbReference type="ARBA" id="ARBA00023002"/>
    </source>
</evidence>
<comment type="subcellular location">
    <subcellularLocation>
        <location evidence="1">Membrane</location>
        <topology evidence="1">Multi-pass membrane protein</topology>
    </subcellularLocation>
</comment>
<proteinExistence type="inferred from homology"/>
<name>A0A7U2QW87_ASPFN</name>
<feature type="transmembrane region" description="Helical" evidence="8">
    <location>
        <begin position="49"/>
        <end position="70"/>
    </location>
</feature>
<dbReference type="AlphaFoldDB" id="A0A7U2QW87"/>
<feature type="transmembrane region" description="Helical" evidence="8">
    <location>
        <begin position="143"/>
        <end position="162"/>
    </location>
</feature>
<keyword evidence="10" id="KW-1185">Reference proteome</keyword>
<accession>A0A7U2QW87</accession>